<dbReference type="OrthoDB" id="881095at2"/>
<accession>A0A199XVR1</accession>
<reference evidence="1 2" key="1">
    <citation type="submission" date="2016-06" db="EMBL/GenBank/DDBJ databases">
        <title>Draft genome sequence of Flavobacterium succinicans strain DD5b.</title>
        <authorList>
            <person name="Poehlein A."/>
            <person name="Daniel R."/>
            <person name="Simeonova D.D."/>
        </authorList>
    </citation>
    <scope>NUCLEOTIDE SEQUENCE [LARGE SCALE GENOMIC DNA]</scope>
    <source>
        <strain evidence="1 2">DD5b</strain>
    </source>
</reference>
<dbReference type="EMBL" id="JMTM01000011">
    <property type="protein sequence ID" value="OAZ05326.1"/>
    <property type="molecule type" value="Genomic_DNA"/>
</dbReference>
<sequence>MTKVLKNNKTISENYALLGKLINEHLDLFPDKKKTLEICHTGKFLMFFDNLTILEVTEKPDFILFDGNNQIGLEHQIIVESKSKEREGFFENIFSLAEIELKEDRELPNFLASCYIEPYANFKLSEKEYLIETVKKVVKEYVLNNNFIENPLIESLFIQPHTQKNIYANMGAWWQKNITLEAIENAIKKKNAKISTYKEIGINTQWLLLVIGSSGDSSFEMDKNLKLEMETEFDKVFVLEDLRNVLYQLK</sequence>
<dbReference type="PATRIC" id="fig|29536.5.peg.302"/>
<name>A0A199XVR1_9FLAO</name>
<evidence type="ECO:0000313" key="1">
    <source>
        <dbReference type="EMBL" id="OAZ05326.1"/>
    </source>
</evidence>
<dbReference type="RefSeq" id="WP_064714185.1">
    <property type="nucleotide sequence ID" value="NZ_JMTM01000011.1"/>
</dbReference>
<dbReference type="AlphaFoldDB" id="A0A199XVR1"/>
<evidence type="ECO:0000313" key="2">
    <source>
        <dbReference type="Proteomes" id="UP000093807"/>
    </source>
</evidence>
<gene>
    <name evidence="1" type="ORF">FLB_02860</name>
</gene>
<organism evidence="1 2">
    <name type="scientific">Flavobacterium succinicans</name>
    <dbReference type="NCBI Taxonomy" id="29536"/>
    <lineage>
        <taxon>Bacteria</taxon>
        <taxon>Pseudomonadati</taxon>
        <taxon>Bacteroidota</taxon>
        <taxon>Flavobacteriia</taxon>
        <taxon>Flavobacteriales</taxon>
        <taxon>Flavobacteriaceae</taxon>
        <taxon>Flavobacterium</taxon>
    </lineage>
</organism>
<protein>
    <submittedName>
        <fullName evidence="1">Uncharacterized protein</fullName>
    </submittedName>
</protein>
<proteinExistence type="predicted"/>
<comment type="caution">
    <text evidence="1">The sequence shown here is derived from an EMBL/GenBank/DDBJ whole genome shotgun (WGS) entry which is preliminary data.</text>
</comment>
<keyword evidence="2" id="KW-1185">Reference proteome</keyword>
<dbReference type="Proteomes" id="UP000093807">
    <property type="component" value="Unassembled WGS sequence"/>
</dbReference>